<evidence type="ECO:0000256" key="10">
    <source>
        <dbReference type="ARBA" id="ARBA00022967"/>
    </source>
</evidence>
<dbReference type="SUPFAM" id="SSF55008">
    <property type="entry name" value="HMA, heavy metal-associated domain"/>
    <property type="match status" value="3"/>
</dbReference>
<evidence type="ECO:0000256" key="12">
    <source>
        <dbReference type="ARBA" id="ARBA00023008"/>
    </source>
</evidence>
<comment type="subcellular location">
    <subcellularLocation>
        <location evidence="1">Endomembrane system</location>
        <topology evidence="1">Multi-pass membrane protein</topology>
    </subcellularLocation>
    <subcellularLocation>
        <location evidence="15">Membrane</location>
    </subcellularLocation>
</comment>
<dbReference type="GO" id="GO:0005524">
    <property type="term" value="F:ATP binding"/>
    <property type="evidence" value="ECO:0007669"/>
    <property type="project" value="UniProtKB-UniRule"/>
</dbReference>
<keyword evidence="5 15" id="KW-0479">Metal-binding</keyword>
<gene>
    <name evidence="17" type="ORF">A1O9_02345</name>
</gene>
<dbReference type="VEuPathDB" id="FungiDB:A1O9_02345"/>
<feature type="transmembrane region" description="Helical" evidence="15">
    <location>
        <begin position="731"/>
        <end position="754"/>
    </location>
</feature>
<dbReference type="InterPro" id="IPR017969">
    <property type="entry name" value="Heavy-metal-associated_CS"/>
</dbReference>
<feature type="transmembrane region" description="Helical" evidence="15">
    <location>
        <begin position="774"/>
        <end position="802"/>
    </location>
</feature>
<dbReference type="Proteomes" id="UP000027920">
    <property type="component" value="Unassembled WGS sequence"/>
</dbReference>
<dbReference type="SUPFAM" id="SSF81653">
    <property type="entry name" value="Calcium ATPase, transduction domain A"/>
    <property type="match status" value="1"/>
</dbReference>
<dbReference type="Gene3D" id="3.30.70.100">
    <property type="match status" value="2"/>
</dbReference>
<dbReference type="InterPro" id="IPR006121">
    <property type="entry name" value="HMA_dom"/>
</dbReference>
<feature type="domain" description="HMA" evidence="16">
    <location>
        <begin position="257"/>
        <end position="322"/>
    </location>
</feature>
<keyword evidence="7 15" id="KW-0547">Nucleotide-binding</keyword>
<evidence type="ECO:0000256" key="15">
    <source>
        <dbReference type="RuleBase" id="RU362081"/>
    </source>
</evidence>
<dbReference type="STRING" id="1182545.A0A072PNA2"/>
<evidence type="ECO:0000313" key="18">
    <source>
        <dbReference type="Proteomes" id="UP000027920"/>
    </source>
</evidence>
<dbReference type="PANTHER" id="PTHR43520:SF32">
    <property type="entry name" value="COPPER RESISTANCE P-TYPE ATPASE (EUROFUNG)"/>
    <property type="match status" value="1"/>
</dbReference>
<evidence type="ECO:0000256" key="7">
    <source>
        <dbReference type="ARBA" id="ARBA00022741"/>
    </source>
</evidence>
<dbReference type="PROSITE" id="PS01229">
    <property type="entry name" value="COF_2"/>
    <property type="match status" value="1"/>
</dbReference>
<dbReference type="CDD" id="cd00371">
    <property type="entry name" value="HMA"/>
    <property type="match status" value="2"/>
</dbReference>
<evidence type="ECO:0000256" key="6">
    <source>
        <dbReference type="ARBA" id="ARBA00022737"/>
    </source>
</evidence>
<dbReference type="GO" id="GO:0016020">
    <property type="term" value="C:membrane"/>
    <property type="evidence" value="ECO:0007669"/>
    <property type="project" value="UniProtKB-SubCell"/>
</dbReference>
<name>A0A072PNA2_9EURO</name>
<dbReference type="Pfam" id="PF00403">
    <property type="entry name" value="HMA"/>
    <property type="match status" value="2"/>
</dbReference>
<evidence type="ECO:0000256" key="14">
    <source>
        <dbReference type="ARBA" id="ARBA00023136"/>
    </source>
</evidence>
<dbReference type="FunFam" id="2.70.150.10:FF:000068">
    <property type="entry name" value="Copper resistance-associated P-type ATPase"/>
    <property type="match status" value="1"/>
</dbReference>
<dbReference type="InterPro" id="IPR023298">
    <property type="entry name" value="ATPase_P-typ_TM_dom_sf"/>
</dbReference>
<feature type="transmembrane region" description="Helical" evidence="15">
    <location>
        <begin position="1192"/>
        <end position="1212"/>
    </location>
</feature>
<evidence type="ECO:0000256" key="2">
    <source>
        <dbReference type="ARBA" id="ARBA00006024"/>
    </source>
</evidence>
<keyword evidence="13" id="KW-0406">Ion transport</keyword>
<keyword evidence="8 15" id="KW-0067">ATP-binding</keyword>
<evidence type="ECO:0000256" key="11">
    <source>
        <dbReference type="ARBA" id="ARBA00022989"/>
    </source>
</evidence>
<reference evidence="17 18" key="1">
    <citation type="submission" date="2013-03" db="EMBL/GenBank/DDBJ databases">
        <title>The Genome Sequence of Exophiala aquamarina CBS 119918.</title>
        <authorList>
            <consortium name="The Broad Institute Genomics Platform"/>
            <person name="Cuomo C."/>
            <person name="de Hoog S."/>
            <person name="Gorbushina A."/>
            <person name="Walker B."/>
            <person name="Young S.K."/>
            <person name="Zeng Q."/>
            <person name="Gargeya S."/>
            <person name="Fitzgerald M."/>
            <person name="Haas B."/>
            <person name="Abouelleil A."/>
            <person name="Allen A.W."/>
            <person name="Alvarado L."/>
            <person name="Arachchi H.M."/>
            <person name="Berlin A.M."/>
            <person name="Chapman S.B."/>
            <person name="Gainer-Dewar J."/>
            <person name="Goldberg J."/>
            <person name="Griggs A."/>
            <person name="Gujja S."/>
            <person name="Hansen M."/>
            <person name="Howarth C."/>
            <person name="Imamovic A."/>
            <person name="Ireland A."/>
            <person name="Larimer J."/>
            <person name="McCowan C."/>
            <person name="Murphy C."/>
            <person name="Pearson M."/>
            <person name="Poon T.W."/>
            <person name="Priest M."/>
            <person name="Roberts A."/>
            <person name="Saif S."/>
            <person name="Shea T."/>
            <person name="Sisk P."/>
            <person name="Sykes S."/>
            <person name="Wortman J."/>
            <person name="Nusbaum C."/>
            <person name="Birren B."/>
        </authorList>
    </citation>
    <scope>NUCLEOTIDE SEQUENCE [LARGE SCALE GENOMIC DNA]</scope>
    <source>
        <strain evidence="17 18">CBS 119918</strain>
    </source>
</reference>
<dbReference type="NCBIfam" id="TIGR01525">
    <property type="entry name" value="ATPase-IB_hvy"/>
    <property type="match status" value="1"/>
</dbReference>
<feature type="transmembrane region" description="Helical" evidence="15">
    <location>
        <begin position="484"/>
        <end position="502"/>
    </location>
</feature>
<keyword evidence="6" id="KW-0677">Repeat</keyword>
<comment type="caution">
    <text evidence="17">The sequence shown here is derived from an EMBL/GenBank/DDBJ whole genome shotgun (WGS) entry which is preliminary data.</text>
</comment>
<proteinExistence type="inferred from homology"/>
<evidence type="ECO:0000256" key="13">
    <source>
        <dbReference type="ARBA" id="ARBA00023065"/>
    </source>
</evidence>
<feature type="transmembrane region" description="Helical" evidence="15">
    <location>
        <begin position="440"/>
        <end position="464"/>
    </location>
</feature>
<dbReference type="InterPro" id="IPR023214">
    <property type="entry name" value="HAD_sf"/>
</dbReference>
<dbReference type="PROSITE" id="PS00154">
    <property type="entry name" value="ATPASE_E1_E2"/>
    <property type="match status" value="1"/>
</dbReference>
<feature type="transmembrane region" description="Helical" evidence="15">
    <location>
        <begin position="1157"/>
        <end position="1180"/>
    </location>
</feature>
<comment type="similarity">
    <text evidence="2 15">Belongs to the cation transport ATPase (P-type) (TC 3.A.3) family. Type IB subfamily.</text>
</comment>
<dbReference type="Gene3D" id="3.40.50.1000">
    <property type="entry name" value="HAD superfamily/HAD-like"/>
    <property type="match status" value="1"/>
</dbReference>
<dbReference type="SUPFAM" id="SSF81660">
    <property type="entry name" value="Metal cation-transporting ATPase, ATP-binding domain N"/>
    <property type="match status" value="1"/>
</dbReference>
<dbReference type="GeneID" id="25277289"/>
<dbReference type="PROSITE" id="PS01047">
    <property type="entry name" value="HMA_1"/>
    <property type="match status" value="2"/>
</dbReference>
<dbReference type="SFLD" id="SFLDS00003">
    <property type="entry name" value="Haloacid_Dehalogenase"/>
    <property type="match status" value="1"/>
</dbReference>
<dbReference type="AlphaFoldDB" id="A0A072PNA2"/>
<keyword evidence="11 15" id="KW-1133">Transmembrane helix</keyword>
<dbReference type="NCBIfam" id="TIGR00003">
    <property type="entry name" value="copper ion binding protein"/>
    <property type="match status" value="1"/>
</dbReference>
<dbReference type="Pfam" id="PF00702">
    <property type="entry name" value="Hydrolase"/>
    <property type="match status" value="1"/>
</dbReference>
<keyword evidence="4 15" id="KW-0812">Transmembrane</keyword>
<dbReference type="GO" id="GO:0055070">
    <property type="term" value="P:copper ion homeostasis"/>
    <property type="evidence" value="ECO:0007669"/>
    <property type="project" value="TreeGrafter"/>
</dbReference>
<evidence type="ECO:0000256" key="5">
    <source>
        <dbReference type="ARBA" id="ARBA00022723"/>
    </source>
</evidence>
<dbReference type="GO" id="GO:0043682">
    <property type="term" value="F:P-type divalent copper transporter activity"/>
    <property type="evidence" value="ECO:0007669"/>
    <property type="project" value="TreeGrafter"/>
</dbReference>
<dbReference type="InterPro" id="IPR023299">
    <property type="entry name" value="ATPase_P-typ_cyto_dom_N"/>
</dbReference>
<dbReference type="InterPro" id="IPR027256">
    <property type="entry name" value="P-typ_ATPase_IB"/>
</dbReference>
<dbReference type="InterPro" id="IPR018303">
    <property type="entry name" value="ATPase_P-typ_P_site"/>
</dbReference>
<sequence>MAVTSIFLVSNMHCPSCVSYAQHVLCDIPDILPPPRVSLIEHTIRVKHTNPDTQHLILKALLKAAFEVQHVTTLDSTGRSTDCDVIPEPTTSSASRSTWLMSKAQRKHIENCKACQRDRDQAKFQIKSKMPFPNAMHVSRFKRPSKDNATTDVEKPAIITFDGASHQLPTSSYTATLAISGMTCSSCVTTIKKVVGDLPFVTSIDVNLVANSATTTFQGPETNIQKVIQAIEDTGYDATIHHIEQENAGRNQINHLYKTSISIAGMTCGSCVGTISNGLRELNFVHSADIDFVGNNGTVLFEGKDNLGALLEKIDDLGYDAVAVTTEPVSHSDSSQPRSTERDVQIQISGMFCDHCQTNIKSSFSGSASLQQQPYTVTQWPTLEDPIISITYNPAPPNFTVRDFIKTISDTHEAFSASVYHAPTLEERSRRMQRAEQKHLLWRLVFTAIIAVPSFIIGIVFMSLVPKLSLTRQWFEQPILGGNAMRIDWVLFFITTPVMFYGTDIFHRRALKEIWAMWRPRSRVPLFRRFYRFGSMNLLISAGTSVAYFSSLAVLIMDATSKPMPSHNDRSATSYFDTVTFLTFFILIGRFLEAYSKTKTGDAVALLSKLRPSEGLLVEQPFDSQNTVRTVPVDQLEIGDVVQIPHGASPPTDGIVDQAGSFLFDETSLTGESRPVKKSSGEGVFTGSVNVSAPVRIKVTEIEGTSMLDRIVNVVRDGQAKRAPIERVGDFITGYFVPVITLLALLTWIIWLSLGQSGSLPEAWLDAGQGGWPFWSLKFAIAVFVVSCPCGIGLAAPTALFVGGGLAAKKGILVQGGGEAFQDASTLNAIVFDKTGTLTEGQMKVTDFEILQAEQLGDPAEDVVLVMARVMESSSTHPIAKAIAEYATQRPSSLQFEHSKLEEIPGQGITCSFTFNQDSRNLQYEAAIGNERILQCTSDRDLEDFDSESAVTPTEKQSRPLSTCQDFFLAPALQKYQALGRSTATLAIRHIADDSSKPLEPNRSFKPVAIFAVADPIRAKAASVLQNLRESNLDVHMCTGDNQTTALAIASQLGIPASNVRAGVLPQEKAAYIRELQGLSQDYAAATTHKRNVVAFVGDGTNDTPALSAADVSIALASGSDVAITTASFILLNSDLKTILSLVRLAKRVFLRVKMNFAWAAVYNICLIPVAAGVFFAIGANDSHGGWKLSPVWASAAMALSSVSVVASSLALKLPELRLEVKKSNWC</sequence>
<keyword evidence="14 15" id="KW-0472">Membrane</keyword>
<feature type="transmembrane region" description="Helical" evidence="15">
    <location>
        <begin position="572"/>
        <end position="592"/>
    </location>
</feature>
<dbReference type="EMBL" id="AMGV01000002">
    <property type="protein sequence ID" value="KEF60783.1"/>
    <property type="molecule type" value="Genomic_DNA"/>
</dbReference>
<evidence type="ECO:0000259" key="16">
    <source>
        <dbReference type="PROSITE" id="PS50846"/>
    </source>
</evidence>
<dbReference type="SUPFAM" id="SSF81665">
    <property type="entry name" value="Calcium ATPase, transmembrane domain M"/>
    <property type="match status" value="1"/>
</dbReference>
<dbReference type="InterPro" id="IPR008250">
    <property type="entry name" value="ATPase_P-typ_transduc_dom_A_sf"/>
</dbReference>
<dbReference type="InterPro" id="IPR036412">
    <property type="entry name" value="HAD-like_sf"/>
</dbReference>
<dbReference type="InterPro" id="IPR036163">
    <property type="entry name" value="HMA_dom_sf"/>
</dbReference>
<dbReference type="GO" id="GO:0005507">
    <property type="term" value="F:copper ion binding"/>
    <property type="evidence" value="ECO:0007669"/>
    <property type="project" value="InterPro"/>
</dbReference>
<feature type="domain" description="HMA" evidence="16">
    <location>
        <begin position="173"/>
        <end position="239"/>
    </location>
</feature>
<evidence type="ECO:0000313" key="17">
    <source>
        <dbReference type="EMBL" id="KEF60783.1"/>
    </source>
</evidence>
<organism evidence="17 18">
    <name type="scientific">Exophiala aquamarina CBS 119918</name>
    <dbReference type="NCBI Taxonomy" id="1182545"/>
    <lineage>
        <taxon>Eukaryota</taxon>
        <taxon>Fungi</taxon>
        <taxon>Dikarya</taxon>
        <taxon>Ascomycota</taxon>
        <taxon>Pezizomycotina</taxon>
        <taxon>Eurotiomycetes</taxon>
        <taxon>Chaetothyriomycetidae</taxon>
        <taxon>Chaetothyriales</taxon>
        <taxon>Herpotrichiellaceae</taxon>
        <taxon>Exophiala</taxon>
    </lineage>
</organism>
<dbReference type="InterPro" id="IPR059000">
    <property type="entry name" value="ATPase_P-type_domA"/>
</dbReference>
<accession>A0A072PNA2</accession>
<evidence type="ECO:0000256" key="4">
    <source>
        <dbReference type="ARBA" id="ARBA00022692"/>
    </source>
</evidence>
<keyword evidence="18" id="KW-1185">Reference proteome</keyword>
<keyword evidence="9" id="KW-0460">Magnesium</keyword>
<dbReference type="PROSITE" id="PS50846">
    <property type="entry name" value="HMA_2"/>
    <property type="match status" value="3"/>
</dbReference>
<evidence type="ECO:0000256" key="3">
    <source>
        <dbReference type="ARBA" id="ARBA00022448"/>
    </source>
</evidence>
<evidence type="ECO:0000256" key="8">
    <source>
        <dbReference type="ARBA" id="ARBA00022840"/>
    </source>
</evidence>
<dbReference type="PRINTS" id="PR00119">
    <property type="entry name" value="CATATPASE"/>
</dbReference>
<feature type="transmembrane region" description="Helical" evidence="15">
    <location>
        <begin position="538"/>
        <end position="557"/>
    </location>
</feature>
<evidence type="ECO:0000256" key="1">
    <source>
        <dbReference type="ARBA" id="ARBA00004127"/>
    </source>
</evidence>
<keyword evidence="10" id="KW-1278">Translocase</keyword>
<dbReference type="RefSeq" id="XP_013263373.1">
    <property type="nucleotide sequence ID" value="XM_013407919.1"/>
</dbReference>
<dbReference type="PANTHER" id="PTHR43520">
    <property type="entry name" value="ATP7, ISOFORM B"/>
    <property type="match status" value="1"/>
</dbReference>
<dbReference type="NCBIfam" id="TIGR01494">
    <property type="entry name" value="ATPase_P-type"/>
    <property type="match status" value="2"/>
</dbReference>
<feature type="domain" description="HMA" evidence="16">
    <location>
        <begin position="3"/>
        <end position="69"/>
    </location>
</feature>
<dbReference type="Gene3D" id="2.70.150.10">
    <property type="entry name" value="Calcium-transporting ATPase, cytoplasmic transduction domain A"/>
    <property type="match status" value="1"/>
</dbReference>
<dbReference type="OrthoDB" id="432719at2759"/>
<keyword evidence="12" id="KW-0186">Copper</keyword>
<dbReference type="Pfam" id="PF00122">
    <property type="entry name" value="E1-E2_ATPase"/>
    <property type="match status" value="1"/>
</dbReference>
<dbReference type="HOGENOM" id="CLU_001771_0_2_1"/>
<dbReference type="InterPro" id="IPR006122">
    <property type="entry name" value="HMA_Cu_ion-bd"/>
</dbReference>
<dbReference type="InterPro" id="IPR001757">
    <property type="entry name" value="P_typ_ATPase"/>
</dbReference>
<dbReference type="InterPro" id="IPR044492">
    <property type="entry name" value="P_typ_ATPase_HD_dom"/>
</dbReference>
<dbReference type="Gene3D" id="3.40.1110.10">
    <property type="entry name" value="Calcium-transporting ATPase, cytoplasmic domain N"/>
    <property type="match status" value="1"/>
</dbReference>
<dbReference type="SFLD" id="SFLDG00002">
    <property type="entry name" value="C1.7:_P-type_atpase_like"/>
    <property type="match status" value="1"/>
</dbReference>
<dbReference type="GO" id="GO:0016887">
    <property type="term" value="F:ATP hydrolysis activity"/>
    <property type="evidence" value="ECO:0007669"/>
    <property type="project" value="InterPro"/>
</dbReference>
<dbReference type="SFLD" id="SFLDF00027">
    <property type="entry name" value="p-type_atpase"/>
    <property type="match status" value="1"/>
</dbReference>
<protein>
    <recommendedName>
        <fullName evidence="16">HMA domain-containing protein</fullName>
    </recommendedName>
</protein>
<dbReference type="SUPFAM" id="SSF56784">
    <property type="entry name" value="HAD-like"/>
    <property type="match status" value="1"/>
</dbReference>
<dbReference type="FunFam" id="3.30.70.100:FF:000001">
    <property type="entry name" value="ATPase copper transporting beta"/>
    <property type="match status" value="1"/>
</dbReference>
<evidence type="ECO:0000256" key="9">
    <source>
        <dbReference type="ARBA" id="ARBA00022842"/>
    </source>
</evidence>
<keyword evidence="3" id="KW-0813">Transport</keyword>